<dbReference type="InterPro" id="IPR022298">
    <property type="entry name" value="Conjug_transposon_TraN"/>
</dbReference>
<dbReference type="NCBIfam" id="TIGR03780">
    <property type="entry name" value="Bac_Flav_CT_N"/>
    <property type="match status" value="1"/>
</dbReference>
<dbReference type="Proteomes" id="UP000184364">
    <property type="component" value="Unassembled WGS sequence"/>
</dbReference>
<accession>A0A1M7DJZ3</accession>
<dbReference type="AlphaFoldDB" id="A0A1M7DJZ3"/>
<protein>
    <submittedName>
        <fullName evidence="1">Bacteroides conjugative transposon TraN protein</fullName>
    </submittedName>
</protein>
<gene>
    <name evidence="1" type="ORF">SAMN05444267_102522</name>
</gene>
<organism evidence="1 2">
    <name type="scientific">Chryseobacterium polytrichastri</name>
    <dbReference type="NCBI Taxonomy" id="1302687"/>
    <lineage>
        <taxon>Bacteria</taxon>
        <taxon>Pseudomonadati</taxon>
        <taxon>Bacteroidota</taxon>
        <taxon>Flavobacteriia</taxon>
        <taxon>Flavobacteriales</taxon>
        <taxon>Weeksellaceae</taxon>
        <taxon>Chryseobacterium group</taxon>
        <taxon>Chryseobacterium</taxon>
    </lineage>
</organism>
<dbReference type="EMBL" id="FRAV01000025">
    <property type="protein sequence ID" value="SHL79792.1"/>
    <property type="molecule type" value="Genomic_DNA"/>
</dbReference>
<keyword evidence="2" id="KW-1185">Reference proteome</keyword>
<sequence length="297" mass="34268">MMFLASFNIQLKAQQQDSIPVNDTLTTESRLKTGKIEPYWLTVTYDKTTHIIFPSKIRYVDMGSEYLIAGKADEVENVLRIKAAVRDFAAETNFSVITEDGSFYNFDVFYSRYPSTLNYDVQKMLQTQKKEKVNDVLFEDLGGNQPSLTEAALKAIYTKNKKLIRHIGSYSFGISFLLKGIYIYNGKYYFHTELKNNSSVPFPIDFMTFKIADKKTSKRTAVQENELIPLRTYLPLTDVKDTRTERNVFLLDQFTLADDKVLVIEIFEKNGGRHPKLEVENMDLIHAKPVTELKLIF</sequence>
<evidence type="ECO:0000313" key="2">
    <source>
        <dbReference type="Proteomes" id="UP000184364"/>
    </source>
</evidence>
<name>A0A1M7DJZ3_9FLAO</name>
<evidence type="ECO:0000313" key="1">
    <source>
        <dbReference type="EMBL" id="SHL79792.1"/>
    </source>
</evidence>
<dbReference type="Pfam" id="PF13595">
    <property type="entry name" value="DUF4138"/>
    <property type="match status" value="1"/>
</dbReference>
<dbReference type="STRING" id="1302687.SAMN05444267_102522"/>
<proteinExistence type="predicted"/>
<reference evidence="2" key="1">
    <citation type="submission" date="2016-11" db="EMBL/GenBank/DDBJ databases">
        <authorList>
            <person name="Varghese N."/>
            <person name="Submissions S."/>
        </authorList>
    </citation>
    <scope>NUCLEOTIDE SEQUENCE [LARGE SCALE GENOMIC DNA]</scope>
    <source>
        <strain evidence="2">DSM 26899</strain>
    </source>
</reference>